<dbReference type="PANTHER" id="PTHR36933">
    <property type="entry name" value="SLL0788 PROTEIN"/>
    <property type="match status" value="1"/>
</dbReference>
<dbReference type="AlphaFoldDB" id="A0A917LTT7"/>
<dbReference type="PROSITE" id="PS51257">
    <property type="entry name" value="PROKAR_LIPOPROTEIN"/>
    <property type="match status" value="1"/>
</dbReference>
<dbReference type="InterPro" id="IPR005183">
    <property type="entry name" value="DUF305_CopM-like"/>
</dbReference>
<proteinExistence type="predicted"/>
<comment type="caution">
    <text evidence="4">The sequence shown here is derived from an EMBL/GenBank/DDBJ whole genome shotgun (WGS) entry which is preliminary data.</text>
</comment>
<dbReference type="Proteomes" id="UP000638848">
    <property type="component" value="Unassembled WGS sequence"/>
</dbReference>
<feature type="signal peptide" evidence="2">
    <location>
        <begin position="1"/>
        <end position="19"/>
    </location>
</feature>
<dbReference type="EMBL" id="BMEQ01000009">
    <property type="protein sequence ID" value="GGG57013.1"/>
    <property type="molecule type" value="Genomic_DNA"/>
</dbReference>
<dbReference type="PANTHER" id="PTHR36933:SF1">
    <property type="entry name" value="SLL0788 PROTEIN"/>
    <property type="match status" value="1"/>
</dbReference>
<dbReference type="Pfam" id="PF03713">
    <property type="entry name" value="DUF305"/>
    <property type="match status" value="1"/>
</dbReference>
<protein>
    <recommendedName>
        <fullName evidence="3">DUF305 domain-containing protein</fullName>
    </recommendedName>
</protein>
<feature type="region of interest" description="Disordered" evidence="1">
    <location>
        <begin position="23"/>
        <end position="63"/>
    </location>
</feature>
<reference evidence="4" key="2">
    <citation type="submission" date="2020-09" db="EMBL/GenBank/DDBJ databases">
        <authorList>
            <person name="Sun Q."/>
            <person name="Zhou Y."/>
        </authorList>
    </citation>
    <scope>NUCLEOTIDE SEQUENCE</scope>
    <source>
        <strain evidence="4">CGMCC 1.12187</strain>
    </source>
</reference>
<dbReference type="RefSeq" id="WP_188536733.1">
    <property type="nucleotide sequence ID" value="NZ_BMEQ01000009.1"/>
</dbReference>
<organism evidence="4 5">
    <name type="scientific">Kocuria dechangensis</name>
    <dbReference type="NCBI Taxonomy" id="1176249"/>
    <lineage>
        <taxon>Bacteria</taxon>
        <taxon>Bacillati</taxon>
        <taxon>Actinomycetota</taxon>
        <taxon>Actinomycetes</taxon>
        <taxon>Micrococcales</taxon>
        <taxon>Micrococcaceae</taxon>
        <taxon>Kocuria</taxon>
    </lineage>
</organism>
<name>A0A917LTT7_9MICC</name>
<feature type="domain" description="DUF305" evidence="3">
    <location>
        <begin position="71"/>
        <end position="217"/>
    </location>
</feature>
<dbReference type="InterPro" id="IPR012347">
    <property type="entry name" value="Ferritin-like"/>
</dbReference>
<keyword evidence="2" id="KW-0732">Signal</keyword>
<keyword evidence="5" id="KW-1185">Reference proteome</keyword>
<feature type="chain" id="PRO_5039029932" description="DUF305 domain-containing protein" evidence="2">
    <location>
        <begin position="20"/>
        <end position="224"/>
    </location>
</feature>
<evidence type="ECO:0000256" key="1">
    <source>
        <dbReference type="SAM" id="MobiDB-lite"/>
    </source>
</evidence>
<accession>A0A917LTT7</accession>
<feature type="compositionally biased region" description="Low complexity" evidence="1">
    <location>
        <begin position="23"/>
        <end position="58"/>
    </location>
</feature>
<evidence type="ECO:0000256" key="2">
    <source>
        <dbReference type="SAM" id="SignalP"/>
    </source>
</evidence>
<evidence type="ECO:0000313" key="4">
    <source>
        <dbReference type="EMBL" id="GGG57013.1"/>
    </source>
</evidence>
<evidence type="ECO:0000313" key="5">
    <source>
        <dbReference type="Proteomes" id="UP000638848"/>
    </source>
</evidence>
<gene>
    <name evidence="4" type="ORF">GCM10011374_19810</name>
</gene>
<sequence>MKRSTTLSTLALASALALAGCAAGSGESTGAASEQTTPTAAAGAQTGTAAAGATTGAPSEEPVAAEHDDDDVMFAQMMIPHHAQAVQMSETLLAKDDIPTEVRQFAQKVIDAQGPEIERMNSMLEAWGASATPDDADTGHGGHGSGMMTEEDMAALEEAEGEEAARLYLEQMIEHHRGAIDMAREEVSSGGNPQAVELAQEIVDAQEAEIAEMDGMLQELPDQS</sequence>
<evidence type="ECO:0000259" key="3">
    <source>
        <dbReference type="Pfam" id="PF03713"/>
    </source>
</evidence>
<reference evidence="4" key="1">
    <citation type="journal article" date="2014" name="Int. J. Syst. Evol. Microbiol.">
        <title>Complete genome sequence of Corynebacterium casei LMG S-19264T (=DSM 44701T), isolated from a smear-ripened cheese.</title>
        <authorList>
            <consortium name="US DOE Joint Genome Institute (JGI-PGF)"/>
            <person name="Walter F."/>
            <person name="Albersmeier A."/>
            <person name="Kalinowski J."/>
            <person name="Ruckert C."/>
        </authorList>
    </citation>
    <scope>NUCLEOTIDE SEQUENCE</scope>
    <source>
        <strain evidence="4">CGMCC 1.12187</strain>
    </source>
</reference>
<dbReference type="Gene3D" id="1.20.1260.10">
    <property type="match status" value="1"/>
</dbReference>